<dbReference type="Pfam" id="PF07238">
    <property type="entry name" value="PilZ"/>
    <property type="match status" value="1"/>
</dbReference>
<evidence type="ECO:0000259" key="1">
    <source>
        <dbReference type="Pfam" id="PF07238"/>
    </source>
</evidence>
<evidence type="ECO:0000313" key="3">
    <source>
        <dbReference type="Proteomes" id="UP000226525"/>
    </source>
</evidence>
<dbReference type="Proteomes" id="UP000226525">
    <property type="component" value="Unassembled WGS sequence"/>
</dbReference>
<accession>A0A2D6YHB0</accession>
<proteinExistence type="predicted"/>
<evidence type="ECO:0000313" key="2">
    <source>
        <dbReference type="EMBL" id="MAH62577.1"/>
    </source>
</evidence>
<dbReference type="InterPro" id="IPR009875">
    <property type="entry name" value="PilZ_domain"/>
</dbReference>
<dbReference type="GO" id="GO:0035438">
    <property type="term" value="F:cyclic-di-GMP binding"/>
    <property type="evidence" value="ECO:0007669"/>
    <property type="project" value="InterPro"/>
</dbReference>
<protein>
    <submittedName>
        <fullName evidence="2">PilZ domain-containing protein</fullName>
    </submittedName>
</protein>
<gene>
    <name evidence="2" type="ORF">CMN54_03845</name>
</gene>
<feature type="domain" description="PilZ" evidence="1">
    <location>
        <begin position="5"/>
        <end position="93"/>
    </location>
</feature>
<reference evidence="3" key="1">
    <citation type="submission" date="2017-09" db="EMBL/GenBank/DDBJ databases">
        <title>The Reconstruction of 2,631 Draft Metagenome-Assembled Genomes from the Global Oceans.</title>
        <authorList>
            <person name="Tully B.J."/>
            <person name="Graham E.D."/>
            <person name="Heidelberg J.F."/>
        </authorList>
    </citation>
    <scope>NUCLEOTIDE SEQUENCE [LARGE SCALE GENOMIC DNA]</scope>
</reference>
<organism evidence="2 3">
    <name type="scientific">SAR324 cluster bacterium</name>
    <dbReference type="NCBI Taxonomy" id="2024889"/>
    <lineage>
        <taxon>Bacteria</taxon>
        <taxon>Deltaproteobacteria</taxon>
        <taxon>SAR324 cluster</taxon>
    </lineage>
</organism>
<comment type="caution">
    <text evidence="2">The sequence shown here is derived from an EMBL/GenBank/DDBJ whole genome shotgun (WGS) entry which is preliminary data.</text>
</comment>
<sequence length="116" mass="13079">MKKEHRVHPRYRVQLLAKMEEGQRVSHVKVIDLSLAGCRILCKQLLNPSAHVRLTFFLRNEAGHKPCLPISSRVTRVFKVEEEKMVGLAFIGSILPENGIEELIAEAAKNPKAKLA</sequence>
<dbReference type="SUPFAM" id="SSF141371">
    <property type="entry name" value="PilZ domain-like"/>
    <property type="match status" value="1"/>
</dbReference>
<dbReference type="EMBL" id="NZEX01000039">
    <property type="protein sequence ID" value="MAH62577.1"/>
    <property type="molecule type" value="Genomic_DNA"/>
</dbReference>
<name>A0A2D6YHB0_9DELT</name>
<dbReference type="AlphaFoldDB" id="A0A2D6YHB0"/>
<dbReference type="Gene3D" id="2.40.10.220">
    <property type="entry name" value="predicted glycosyltransferase like domains"/>
    <property type="match status" value="1"/>
</dbReference>